<evidence type="ECO:0000256" key="11">
    <source>
        <dbReference type="PIRSR" id="PIRSR613078-1"/>
    </source>
</evidence>
<dbReference type="GO" id="GO:0006428">
    <property type="term" value="P:isoleucyl-tRNA aminoacylation"/>
    <property type="evidence" value="ECO:0007669"/>
    <property type="project" value="InterPro"/>
</dbReference>
<dbReference type="GO" id="GO:0004822">
    <property type="term" value="F:isoleucine-tRNA ligase activity"/>
    <property type="evidence" value="ECO:0007669"/>
    <property type="project" value="UniProtKB-EC"/>
</dbReference>
<feature type="active site" description="Tele-phosphohistidine intermediate" evidence="11">
    <location>
        <position position="513"/>
    </location>
</feature>
<dbReference type="PANTHER" id="PTHR42780">
    <property type="entry name" value="SOLEUCYL-TRNA SYNTHETASE"/>
    <property type="match status" value="1"/>
</dbReference>
<dbReference type="InterPro" id="IPR023586">
    <property type="entry name" value="Ile-tRNA-ligase_type2"/>
</dbReference>
<evidence type="ECO:0000313" key="17">
    <source>
        <dbReference type="Proteomes" id="UP000178168"/>
    </source>
</evidence>
<feature type="domain" description="Aminoacyl-tRNA synthetase class Ia" evidence="14">
    <location>
        <begin position="23"/>
        <end position="503"/>
    </location>
</feature>
<evidence type="ECO:0000256" key="6">
    <source>
        <dbReference type="ARBA" id="ARBA00022840"/>
    </source>
</evidence>
<dbReference type="AlphaFoldDB" id="A0A1G2SIH4"/>
<accession>A0A1G2SIH4</accession>
<evidence type="ECO:0000256" key="10">
    <source>
        <dbReference type="ARBA" id="ARBA00048359"/>
    </source>
</evidence>
<dbReference type="SUPFAM" id="SSF53254">
    <property type="entry name" value="Phosphoglycerate mutase-like"/>
    <property type="match status" value="1"/>
</dbReference>
<feature type="binding site" evidence="12">
    <location>
        <position position="564"/>
    </location>
    <ligand>
        <name>substrate</name>
    </ligand>
</feature>
<dbReference type="Gene3D" id="3.40.50.620">
    <property type="entry name" value="HUPs"/>
    <property type="match status" value="2"/>
</dbReference>
<protein>
    <recommendedName>
        <fullName evidence="2">isoleucine--tRNA ligase</fullName>
        <ecNumber evidence="2">6.1.1.5</ecNumber>
    </recommendedName>
</protein>
<dbReference type="InterPro" id="IPR013155">
    <property type="entry name" value="M/V/L/I-tRNA-synth_anticd-bd"/>
</dbReference>
<feature type="active site" description="Proton donor/acceptor" evidence="11">
    <location>
        <position position="591"/>
    </location>
</feature>
<dbReference type="Proteomes" id="UP000178168">
    <property type="component" value="Unassembled WGS sequence"/>
</dbReference>
<dbReference type="SUPFAM" id="SSF50677">
    <property type="entry name" value="ValRS/IleRS/LeuRS editing domain"/>
    <property type="match status" value="1"/>
</dbReference>
<dbReference type="Gene3D" id="1.10.730.10">
    <property type="entry name" value="Isoleucyl-tRNA Synthetase, Domain 1"/>
    <property type="match status" value="1"/>
</dbReference>
<feature type="domain" description="Aminoacyl-tRNA synthetase class Ia" evidence="14">
    <location>
        <begin position="712"/>
        <end position="847"/>
    </location>
</feature>
<comment type="function">
    <text evidence="9">Catalyzes the attachment of isoleucine to tRNA(Ile). As IleRS can inadvertently accommodate and process structurally similar amino acids such as valine, to avoid such errors it has two additional distinct tRNA(Ile)-dependent editing activities. One activity is designated as 'pretransfer' editing and involves the hydrolysis of activated Val-AMP. The other activity is designated 'posttransfer' editing and involves deacylation of mischarged Val-tRNA(Ile).</text>
</comment>
<dbReference type="Pfam" id="PF19302">
    <property type="entry name" value="DUF5915"/>
    <property type="match status" value="1"/>
</dbReference>
<dbReference type="PANTHER" id="PTHR42780:SF1">
    <property type="entry name" value="ISOLEUCINE--TRNA LIGASE, CYTOPLASMIC"/>
    <property type="match status" value="1"/>
</dbReference>
<dbReference type="GO" id="GO:0005524">
    <property type="term" value="F:ATP binding"/>
    <property type="evidence" value="ECO:0007669"/>
    <property type="project" value="UniProtKB-KW"/>
</dbReference>
<comment type="similarity">
    <text evidence="1">Belongs to the class-I aminoacyl-tRNA synthetase family. IleS type 2 subfamily.</text>
</comment>
<dbReference type="Pfam" id="PF00300">
    <property type="entry name" value="His_Phos_1"/>
    <property type="match status" value="1"/>
</dbReference>
<evidence type="ECO:0000259" key="14">
    <source>
        <dbReference type="Pfam" id="PF00133"/>
    </source>
</evidence>
<dbReference type="InterPro" id="IPR009080">
    <property type="entry name" value="tRNAsynth_Ia_anticodon-bd"/>
</dbReference>
<keyword evidence="5 13" id="KW-0547">Nucleotide-binding</keyword>
<evidence type="ECO:0000313" key="16">
    <source>
        <dbReference type="EMBL" id="OHA84532.1"/>
    </source>
</evidence>
<evidence type="ECO:0000256" key="12">
    <source>
        <dbReference type="PIRSR" id="PIRSR613078-2"/>
    </source>
</evidence>
<keyword evidence="8 13" id="KW-0030">Aminoacyl-tRNA synthetase</keyword>
<dbReference type="CDD" id="cd07067">
    <property type="entry name" value="HP_PGM_like"/>
    <property type="match status" value="1"/>
</dbReference>
<organism evidence="16 17">
    <name type="scientific">Candidatus Yonathbacteria bacterium RIFOXYD1_FULL_52_36</name>
    <dbReference type="NCBI Taxonomy" id="1802730"/>
    <lineage>
        <taxon>Bacteria</taxon>
        <taxon>Candidatus Yonathiibacteriota</taxon>
    </lineage>
</organism>
<dbReference type="InterPro" id="IPR009008">
    <property type="entry name" value="Val/Leu/Ile-tRNA-synth_edit"/>
</dbReference>
<evidence type="ECO:0000256" key="9">
    <source>
        <dbReference type="ARBA" id="ARBA00025217"/>
    </source>
</evidence>
<dbReference type="CDD" id="cd07961">
    <property type="entry name" value="Anticodon_Ia_Ile_ABEc"/>
    <property type="match status" value="1"/>
</dbReference>
<proteinExistence type="inferred from homology"/>
<comment type="caution">
    <text evidence="16">The sequence shown here is derived from an EMBL/GenBank/DDBJ whole genome shotgun (WGS) entry which is preliminary data.</text>
</comment>
<reference evidence="16 17" key="1">
    <citation type="journal article" date="2016" name="Nat. Commun.">
        <title>Thousands of microbial genomes shed light on interconnected biogeochemical processes in an aquifer system.</title>
        <authorList>
            <person name="Anantharaman K."/>
            <person name="Brown C.T."/>
            <person name="Hug L.A."/>
            <person name="Sharon I."/>
            <person name="Castelle C.J."/>
            <person name="Probst A.J."/>
            <person name="Thomas B.C."/>
            <person name="Singh A."/>
            <person name="Wilkins M.J."/>
            <person name="Karaoz U."/>
            <person name="Brodie E.L."/>
            <person name="Williams K.H."/>
            <person name="Hubbard S.S."/>
            <person name="Banfield J.F."/>
        </authorList>
    </citation>
    <scope>NUCLEOTIDE SEQUENCE [LARGE SCALE GENOMIC DNA]</scope>
</reference>
<feature type="domain" description="Methionyl/Valyl/Leucyl/Isoleucyl-tRNA synthetase anticodon-binding" evidence="15">
    <location>
        <begin position="891"/>
        <end position="1032"/>
    </location>
</feature>
<feature type="non-terminal residue" evidence="16">
    <location>
        <position position="1133"/>
    </location>
</feature>
<dbReference type="InterPro" id="IPR013078">
    <property type="entry name" value="His_Pase_superF_clade-1"/>
</dbReference>
<evidence type="ECO:0000256" key="1">
    <source>
        <dbReference type="ARBA" id="ARBA00007078"/>
    </source>
</evidence>
<feature type="binding site" evidence="12">
    <location>
        <begin position="512"/>
        <end position="519"/>
    </location>
    <ligand>
        <name>substrate</name>
    </ligand>
</feature>
<sequence>MTDTPGEKGKKSTVAQQEEETLLQWNHAHIFEKTLEQTKDGEHFTFYDGPPFATGLPHYGHLLAGAIKDAVPRYQTMRGKQVRRVWGWDCHGLPVENLIEKELGLKHKKDIEEYGIDKFNQAAFESVLRYDTEWSRVVPRFGRWIDMDRSYKTMDWKYTESVWWAFKTLYDKGLIYEGYKPMHICPRCETTLSNSEVGQGYKDITDLSVTAKFELVDEPGTYVLAWTTTPWTLPGNVALAVGEKIKYQKVKVKNESGDELVIVAAERIADVLKGKEHEVIEELLGNDLVGKAYKPLFGYYADDINLLNRENGWKIYAADFVTTEDGTGVVHIAPAFGEDDMNVGKKYNLPFVQHISMDGTFKSEVKDFAGMEAKPKSDDEKTRLGTDIAILKYLQEKGSYFDKQKVTHSYPHCYRCDTPLLNYAASSWFVNVTTLKEKMLEQNATTSWIPESMKEGRFGKWLEGARDWSISRSRFWGAPLPVWRCASCKKDHVIGSVAEVSKPARNTYLVMRHGESENNAKNIVSAKFDNPHHLTEKGKIQAHEAAQKLKGQSIDFIVSSDFMRTKETAEIVLAELGLSSDALVFDERLREINTGVCDGKDIAEYHKIFATPFEKFSKAPEGGETLDQVRARVMDALHDFEKKYEGKKILIVTHEYLAWMLWMGATGALSHEAIDEKTRRDEEFLRNAQVMGLPFMKQPHNTEHGIDLHRPYIDEVVLPCTCGEEMKRIPDVFDCWFESGSMPYAQFHYPFENKDVFEKNFPADFIAEGQDQTRGWFYNLMVLAVGLFEKTPFEQVIVNGLILAEDGQKMSKRLKNYPEVDAVFDRYGADALRYFLLSSPAVHAEDLNFSERGVDEVLKKVILRTDNVLAFYALYRDDAVAASDTSTNVLDLWIVARLGEVAGEMTKAFDAYELDRATRPIGLFVDDLSTWYVRRSRDRFKADDRDDVRNAKATLRFVLLEFSKLIAPVMPFLAERMYAMAGGEKESVHLERWATGTTADANILEEMATVRAMVSQALEERAKAGIKVRQPLASLTTKTSVSEELAEVIKDEVNVKEVMVRAETDGIILDTVITPELKREGQYRDLLRAVQEARKKAGLKPGEEMMLTLDLPAEWKDVAKEKESELMRTTFAD</sequence>
<dbReference type="EC" id="6.1.1.5" evidence="2"/>
<keyword evidence="3" id="KW-0963">Cytoplasm</keyword>
<dbReference type="SUPFAM" id="SSF47323">
    <property type="entry name" value="Anticodon-binding domain of a subclass of class I aminoacyl-tRNA synthetases"/>
    <property type="match status" value="1"/>
</dbReference>
<dbReference type="GO" id="GO:0002161">
    <property type="term" value="F:aminoacyl-tRNA deacylase activity"/>
    <property type="evidence" value="ECO:0007669"/>
    <property type="project" value="InterPro"/>
</dbReference>
<keyword evidence="4 13" id="KW-0436">Ligase</keyword>
<name>A0A1G2SIH4_9BACT</name>
<evidence type="ECO:0000256" key="2">
    <source>
        <dbReference type="ARBA" id="ARBA00013165"/>
    </source>
</evidence>
<dbReference type="PROSITE" id="PS00178">
    <property type="entry name" value="AA_TRNA_LIGASE_I"/>
    <property type="match status" value="1"/>
</dbReference>
<dbReference type="STRING" id="1802730.A2591_04150"/>
<dbReference type="InterPro" id="IPR033709">
    <property type="entry name" value="Anticodon_Ile_ABEc"/>
</dbReference>
<dbReference type="Gene3D" id="3.40.50.1240">
    <property type="entry name" value="Phosphoglycerate mutase-like"/>
    <property type="match status" value="1"/>
</dbReference>
<evidence type="ECO:0000256" key="7">
    <source>
        <dbReference type="ARBA" id="ARBA00022917"/>
    </source>
</evidence>
<keyword evidence="6 13" id="KW-0067">ATP-binding</keyword>
<dbReference type="EMBL" id="MHUZ01000039">
    <property type="protein sequence ID" value="OHA84532.1"/>
    <property type="molecule type" value="Genomic_DNA"/>
</dbReference>
<dbReference type="Gene3D" id="3.90.740.10">
    <property type="entry name" value="Valyl/Leucyl/Isoleucyl-tRNA synthetase, editing domain"/>
    <property type="match status" value="1"/>
</dbReference>
<dbReference type="Pfam" id="PF00133">
    <property type="entry name" value="tRNA-synt_1"/>
    <property type="match status" value="2"/>
</dbReference>
<keyword evidence="7 13" id="KW-0648">Protein biosynthesis</keyword>
<comment type="catalytic activity">
    <reaction evidence="10">
        <text>tRNA(Ile) + L-isoleucine + ATP = L-isoleucyl-tRNA(Ile) + AMP + diphosphate</text>
        <dbReference type="Rhea" id="RHEA:11060"/>
        <dbReference type="Rhea" id="RHEA-COMP:9666"/>
        <dbReference type="Rhea" id="RHEA-COMP:9695"/>
        <dbReference type="ChEBI" id="CHEBI:30616"/>
        <dbReference type="ChEBI" id="CHEBI:33019"/>
        <dbReference type="ChEBI" id="CHEBI:58045"/>
        <dbReference type="ChEBI" id="CHEBI:78442"/>
        <dbReference type="ChEBI" id="CHEBI:78528"/>
        <dbReference type="ChEBI" id="CHEBI:456215"/>
        <dbReference type="EC" id="6.1.1.5"/>
    </reaction>
</comment>
<dbReference type="Pfam" id="PF08264">
    <property type="entry name" value="Anticodon_1"/>
    <property type="match status" value="1"/>
</dbReference>
<evidence type="ECO:0000256" key="5">
    <source>
        <dbReference type="ARBA" id="ARBA00022741"/>
    </source>
</evidence>
<dbReference type="SUPFAM" id="SSF52374">
    <property type="entry name" value="Nucleotidylyl transferase"/>
    <property type="match status" value="1"/>
</dbReference>
<dbReference type="InterPro" id="IPR002300">
    <property type="entry name" value="aa-tRNA-synth_Ia"/>
</dbReference>
<dbReference type="InterPro" id="IPR001412">
    <property type="entry name" value="aa-tRNA-synth_I_CS"/>
</dbReference>
<dbReference type="InterPro" id="IPR002301">
    <property type="entry name" value="Ile-tRNA-ligase"/>
</dbReference>
<evidence type="ECO:0000259" key="15">
    <source>
        <dbReference type="Pfam" id="PF08264"/>
    </source>
</evidence>
<evidence type="ECO:0000256" key="4">
    <source>
        <dbReference type="ARBA" id="ARBA00022598"/>
    </source>
</evidence>
<dbReference type="SMART" id="SM00855">
    <property type="entry name" value="PGAM"/>
    <property type="match status" value="1"/>
</dbReference>
<evidence type="ECO:0000256" key="8">
    <source>
        <dbReference type="ARBA" id="ARBA00023146"/>
    </source>
</evidence>
<dbReference type="PROSITE" id="PS00175">
    <property type="entry name" value="PG_MUTASE"/>
    <property type="match status" value="1"/>
</dbReference>
<dbReference type="PRINTS" id="PR00984">
    <property type="entry name" value="TRNASYNTHILE"/>
</dbReference>
<evidence type="ECO:0000256" key="13">
    <source>
        <dbReference type="RuleBase" id="RU363035"/>
    </source>
</evidence>
<evidence type="ECO:0000256" key="3">
    <source>
        <dbReference type="ARBA" id="ARBA00022490"/>
    </source>
</evidence>
<gene>
    <name evidence="16" type="ORF">A2591_04150</name>
</gene>
<dbReference type="InterPro" id="IPR001345">
    <property type="entry name" value="PG/BPGM_mutase_AS"/>
</dbReference>
<dbReference type="GO" id="GO:0000049">
    <property type="term" value="F:tRNA binding"/>
    <property type="evidence" value="ECO:0007669"/>
    <property type="project" value="InterPro"/>
</dbReference>
<dbReference type="InterPro" id="IPR014729">
    <property type="entry name" value="Rossmann-like_a/b/a_fold"/>
</dbReference>
<dbReference type="InterPro" id="IPR029033">
    <property type="entry name" value="His_PPase_superfam"/>
</dbReference>